<evidence type="ECO:0000313" key="1">
    <source>
        <dbReference type="EMBL" id="PAV25202.1"/>
    </source>
</evidence>
<protein>
    <submittedName>
        <fullName evidence="1">Uncharacterized protein</fullName>
    </submittedName>
</protein>
<dbReference type="SUPFAM" id="SSF46785">
    <property type="entry name" value="Winged helix' DNA-binding domain"/>
    <property type="match status" value="1"/>
</dbReference>
<dbReference type="Proteomes" id="UP000245887">
    <property type="component" value="Unassembled WGS sequence"/>
</dbReference>
<evidence type="ECO:0000313" key="3">
    <source>
        <dbReference type="Proteomes" id="UP000218332"/>
    </source>
</evidence>
<keyword evidence="3" id="KW-1185">Reference proteome</keyword>
<dbReference type="EMBL" id="NMPM01000073">
    <property type="protein sequence ID" value="PAV25202.1"/>
    <property type="molecule type" value="Genomic_DNA"/>
</dbReference>
<dbReference type="Proteomes" id="UP000218332">
    <property type="component" value="Unassembled WGS sequence"/>
</dbReference>
<sequence>MAKDRRARQKGRRSKRPFLGLPKDVLGSPAYRSLGGWEVKLLVDIGGQFNGKNNGDLCAAWSVMKERGWKSPGTLSKALKGLLEVGLIQETREGGRHRCTLYALTWEAIDECRGKLDVGPTNTPSNRFKDYEG</sequence>
<organism evidence="1 3">
    <name type="scientific">Tamilnaduibacter salinus</name>
    <dbReference type="NCBI Taxonomy" id="1484056"/>
    <lineage>
        <taxon>Bacteria</taxon>
        <taxon>Pseudomonadati</taxon>
        <taxon>Pseudomonadota</taxon>
        <taxon>Gammaproteobacteria</taxon>
        <taxon>Pseudomonadales</taxon>
        <taxon>Marinobacteraceae</taxon>
        <taxon>Tamilnaduibacter</taxon>
    </lineage>
</organism>
<comment type="caution">
    <text evidence="1">The sequence shown here is derived from an EMBL/GenBank/DDBJ whole genome shotgun (WGS) entry which is preliminary data.</text>
</comment>
<dbReference type="InterPro" id="IPR036390">
    <property type="entry name" value="WH_DNA-bd_sf"/>
</dbReference>
<dbReference type="OrthoDB" id="8910510at2"/>
<dbReference type="AlphaFoldDB" id="A0A2A2I0R7"/>
<reference evidence="1 3" key="1">
    <citation type="submission" date="2017-07" db="EMBL/GenBank/DDBJ databases">
        <title>Tamlnaduibacter salinus (Mi-7) genome sequencing.</title>
        <authorList>
            <person name="Verma A."/>
            <person name="Krishnamurthi S."/>
        </authorList>
    </citation>
    <scope>NUCLEOTIDE SEQUENCE [LARGE SCALE GENOMIC DNA]</scope>
    <source>
        <strain evidence="1 3">Mi-7</strain>
    </source>
</reference>
<evidence type="ECO:0000313" key="4">
    <source>
        <dbReference type="Proteomes" id="UP000245887"/>
    </source>
</evidence>
<name>A0A2A2I0R7_9GAMM</name>
<reference evidence="2 4" key="2">
    <citation type="submission" date="2018-04" db="EMBL/GenBank/DDBJ databases">
        <title>Genomic Encyclopedia of Type Strains, Phase IV (KMG-IV): sequencing the most valuable type-strain genomes for metagenomic binning, comparative biology and taxonomic classification.</title>
        <authorList>
            <person name="Goeker M."/>
        </authorList>
    </citation>
    <scope>NUCLEOTIDE SEQUENCE [LARGE SCALE GENOMIC DNA]</scope>
    <source>
        <strain evidence="2 4">DSM 28688</strain>
    </source>
</reference>
<accession>A0A2A2I0R7</accession>
<dbReference type="RefSeq" id="WP_095611740.1">
    <property type="nucleotide sequence ID" value="NZ_NMPM01000073.1"/>
</dbReference>
<gene>
    <name evidence="2" type="ORF">C8D92_102229</name>
    <name evidence="1" type="ORF">CF392_12250</name>
</gene>
<evidence type="ECO:0000313" key="2">
    <source>
        <dbReference type="EMBL" id="PVY78189.1"/>
    </source>
</evidence>
<dbReference type="EMBL" id="QEKQ01000002">
    <property type="protein sequence ID" value="PVY78189.1"/>
    <property type="molecule type" value="Genomic_DNA"/>
</dbReference>
<proteinExistence type="predicted"/>